<dbReference type="InterPro" id="IPR003877">
    <property type="entry name" value="SPRY_dom"/>
</dbReference>
<evidence type="ECO:0000256" key="2">
    <source>
        <dbReference type="SAM" id="Phobius"/>
    </source>
</evidence>
<dbReference type="InterPro" id="IPR013783">
    <property type="entry name" value="Ig-like_fold"/>
</dbReference>
<evidence type="ECO:0000259" key="3">
    <source>
        <dbReference type="PROSITE" id="PS50188"/>
    </source>
</evidence>
<dbReference type="GeneTree" id="ENSGT00940000153527"/>
<evidence type="ECO:0000313" key="6">
    <source>
        <dbReference type="Proteomes" id="UP000472274"/>
    </source>
</evidence>
<dbReference type="InterPro" id="IPR035033">
    <property type="entry name" value="PRY/SPRY_TRIM39"/>
</dbReference>
<feature type="domain" description="Ig-like" evidence="4">
    <location>
        <begin position="1"/>
        <end position="89"/>
    </location>
</feature>
<dbReference type="InterPro" id="IPR001870">
    <property type="entry name" value="B30.2/SPRY"/>
</dbReference>
<dbReference type="InterPro" id="IPR043136">
    <property type="entry name" value="B30.2/SPRY_sf"/>
</dbReference>
<keyword evidence="2" id="KW-1133">Transmembrane helix</keyword>
<protein>
    <recommendedName>
        <fullName evidence="7">Butyrophilin subfamily 1 member A1-like</fullName>
    </recommendedName>
</protein>
<keyword evidence="2" id="KW-0812">Transmembrane</keyword>
<dbReference type="Gene3D" id="2.60.120.920">
    <property type="match status" value="1"/>
</dbReference>
<dbReference type="InterPro" id="IPR013106">
    <property type="entry name" value="Ig_V-set"/>
</dbReference>
<dbReference type="FunFam" id="2.60.40.10:FF:000208">
    <property type="entry name" value="Butyrophilin subfamily 1 member A1"/>
    <property type="match status" value="1"/>
</dbReference>
<dbReference type="CDD" id="cd05713">
    <property type="entry name" value="IgV_MOG_like"/>
    <property type="match status" value="1"/>
</dbReference>
<dbReference type="PROSITE" id="PS50188">
    <property type="entry name" value="B302_SPRY"/>
    <property type="match status" value="1"/>
</dbReference>
<dbReference type="PRINTS" id="PR01407">
    <property type="entry name" value="BUTYPHLNCDUF"/>
</dbReference>
<organism evidence="5 6">
    <name type="scientific">Terrapene triunguis</name>
    <name type="common">Three-toed box turtle</name>
    <dbReference type="NCBI Taxonomy" id="2587831"/>
    <lineage>
        <taxon>Eukaryota</taxon>
        <taxon>Metazoa</taxon>
        <taxon>Chordata</taxon>
        <taxon>Craniata</taxon>
        <taxon>Vertebrata</taxon>
        <taxon>Euteleostomi</taxon>
        <taxon>Archelosauria</taxon>
        <taxon>Testudinata</taxon>
        <taxon>Testudines</taxon>
        <taxon>Cryptodira</taxon>
        <taxon>Durocryptodira</taxon>
        <taxon>Testudinoidea</taxon>
        <taxon>Emydidae</taxon>
        <taxon>Terrapene</taxon>
    </lineage>
</organism>
<evidence type="ECO:0000259" key="4">
    <source>
        <dbReference type="PROSITE" id="PS50835"/>
    </source>
</evidence>
<dbReference type="InterPro" id="IPR006574">
    <property type="entry name" value="PRY"/>
</dbReference>
<dbReference type="InterPro" id="IPR036179">
    <property type="entry name" value="Ig-like_dom_sf"/>
</dbReference>
<dbReference type="AlphaFoldDB" id="A0A674K0A8"/>
<dbReference type="Proteomes" id="UP000472274">
    <property type="component" value="Unplaced"/>
</dbReference>
<evidence type="ECO:0000313" key="5">
    <source>
        <dbReference type="Ensembl" id="ENSTMTP00000025782.1"/>
    </source>
</evidence>
<dbReference type="SUPFAM" id="SSF48726">
    <property type="entry name" value="Immunoglobulin"/>
    <property type="match status" value="1"/>
</dbReference>
<dbReference type="InterPro" id="IPR050143">
    <property type="entry name" value="TRIM/RBCC"/>
</dbReference>
<dbReference type="PROSITE" id="PS50835">
    <property type="entry name" value="IG_LIKE"/>
    <property type="match status" value="1"/>
</dbReference>
<dbReference type="PANTHER" id="PTHR24103">
    <property type="entry name" value="E3 UBIQUITIN-PROTEIN LIGASE TRIM"/>
    <property type="match status" value="1"/>
</dbReference>
<dbReference type="Ensembl" id="ENSTMTT00000026710.1">
    <property type="protein sequence ID" value="ENSTMTP00000025782.1"/>
    <property type="gene ID" value="ENSTMTG00000018555.1"/>
</dbReference>
<reference evidence="5" key="2">
    <citation type="submission" date="2025-09" db="UniProtKB">
        <authorList>
            <consortium name="Ensembl"/>
        </authorList>
    </citation>
    <scope>IDENTIFICATION</scope>
</reference>
<dbReference type="SMART" id="SM00406">
    <property type="entry name" value="IGv"/>
    <property type="match status" value="1"/>
</dbReference>
<keyword evidence="2" id="KW-0472">Membrane</keyword>
<dbReference type="Pfam" id="PF07686">
    <property type="entry name" value="V-set"/>
    <property type="match status" value="1"/>
</dbReference>
<reference evidence="5" key="1">
    <citation type="submission" date="2025-08" db="UniProtKB">
        <authorList>
            <consortium name="Ensembl"/>
        </authorList>
    </citation>
    <scope>IDENTIFICATION</scope>
</reference>
<feature type="transmembrane region" description="Helical" evidence="2">
    <location>
        <begin position="111"/>
        <end position="134"/>
    </location>
</feature>
<proteinExistence type="predicted"/>
<keyword evidence="1" id="KW-1015">Disulfide bond</keyword>
<accession>A0A674K0A8</accession>
<dbReference type="SMART" id="SM00589">
    <property type="entry name" value="PRY"/>
    <property type="match status" value="1"/>
</dbReference>
<dbReference type="InterPro" id="IPR003879">
    <property type="entry name" value="Butyrophylin_SPRY"/>
</dbReference>
<evidence type="ECO:0000256" key="1">
    <source>
        <dbReference type="ARBA" id="ARBA00023157"/>
    </source>
</evidence>
<keyword evidence="6" id="KW-1185">Reference proteome</keyword>
<dbReference type="FunFam" id="2.60.120.920:FF:000004">
    <property type="entry name" value="Butyrophilin subfamily 1 member A1"/>
    <property type="match status" value="1"/>
</dbReference>
<dbReference type="SUPFAM" id="SSF49899">
    <property type="entry name" value="Concanavalin A-like lectins/glucanases"/>
    <property type="match status" value="1"/>
</dbReference>
<dbReference type="InterPro" id="IPR013320">
    <property type="entry name" value="ConA-like_dom_sf"/>
</dbReference>
<dbReference type="CDD" id="cd13745">
    <property type="entry name" value="SPRY_PRY_TRIM39"/>
    <property type="match status" value="1"/>
</dbReference>
<dbReference type="Pfam" id="PF00622">
    <property type="entry name" value="SPRY"/>
    <property type="match status" value="1"/>
</dbReference>
<dbReference type="Pfam" id="PF13765">
    <property type="entry name" value="PRY"/>
    <property type="match status" value="1"/>
</dbReference>
<sequence>MQGTLTVCLTAELTSRPSPLMSAENMEVRWFRSQFSAVVHLYHDGQDQYGEQMPEYRARTELLRDHITNGSVSLRIRNVRLSDNGQYKCFFLSSVSYEEAILELQVAVNPWMVALGVILVLLAVLIPLASYCFWRQHRAKGEVTRAPAPGSDSVTLSPVDVTLDPDTANPYLVLSEDRKSVRRGDTRQDLPDNPERFDTYPEVLGTEGFAGGRRYWEVEVGDKIEWDLGVCRESVSRKGQVTATPQDGFWIMGLYDGEYKAFTSPPTPLPVSIRPSRVGIFLDYEAGEVSFYNVTDRSHLFTFNRTFSGMLRPYFCPSFNAGGKNASPLIICPVPDQARGNLSLLLFLPPVVGASYCRQLDFVLTGRCQCRKPDTWEPPALTFPHPLPQG</sequence>
<dbReference type="Gene3D" id="2.60.40.10">
    <property type="entry name" value="Immunoglobulins"/>
    <property type="match status" value="1"/>
</dbReference>
<evidence type="ECO:0008006" key="7">
    <source>
        <dbReference type="Google" id="ProtNLM"/>
    </source>
</evidence>
<name>A0A674K0A8_9SAUR</name>
<dbReference type="InterPro" id="IPR007110">
    <property type="entry name" value="Ig-like_dom"/>
</dbReference>
<dbReference type="SMART" id="SM00449">
    <property type="entry name" value="SPRY"/>
    <property type="match status" value="1"/>
</dbReference>
<feature type="domain" description="B30.2/SPRY" evidence="3">
    <location>
        <begin position="141"/>
        <end position="336"/>
    </location>
</feature>